<organism evidence="2 3">
    <name type="scientific">miscellaneous Crenarchaeota group-1 archaeon SG8-32-1</name>
    <dbReference type="NCBI Taxonomy" id="1685124"/>
    <lineage>
        <taxon>Archaea</taxon>
        <taxon>Candidatus Bathyarchaeota</taxon>
        <taxon>MCG-1</taxon>
    </lineage>
</organism>
<evidence type="ECO:0000313" key="2">
    <source>
        <dbReference type="EMBL" id="KON33819.1"/>
    </source>
</evidence>
<accession>A0A0M0BZC1</accession>
<evidence type="ECO:0000313" key="3">
    <source>
        <dbReference type="Proteomes" id="UP000037237"/>
    </source>
</evidence>
<dbReference type="InterPro" id="IPR029432">
    <property type="entry name" value="Gp28/Gp37-like_dom"/>
</dbReference>
<protein>
    <recommendedName>
        <fullName evidence="1">Gp28/Gp37-like domain-containing protein</fullName>
    </recommendedName>
</protein>
<gene>
    <name evidence="2" type="ORF">AC477_01130</name>
</gene>
<comment type="caution">
    <text evidence="2">The sequence shown here is derived from an EMBL/GenBank/DDBJ whole genome shotgun (WGS) entry which is preliminary data.</text>
</comment>
<proteinExistence type="predicted"/>
<dbReference type="AlphaFoldDB" id="A0A0M0BZC1"/>
<dbReference type="Proteomes" id="UP000037237">
    <property type="component" value="Unassembled WGS sequence"/>
</dbReference>
<reference evidence="2 3" key="1">
    <citation type="submission" date="2015-06" db="EMBL/GenBank/DDBJ databases">
        <title>New insights into the roles of widespread benthic archaea in carbon and nitrogen cycling.</title>
        <authorList>
            <person name="Lazar C.S."/>
            <person name="Baker B.J."/>
            <person name="Seitz K.W."/>
            <person name="Hyde A.S."/>
            <person name="Dick G.J."/>
            <person name="Hinrichs K.-U."/>
            <person name="Teske A.P."/>
        </authorList>
    </citation>
    <scope>NUCLEOTIDE SEQUENCE [LARGE SCALE GENOMIC DNA]</scope>
    <source>
        <strain evidence="2">SG8-32-1</strain>
    </source>
</reference>
<sequence>MTESIAPTYQVILRTPLSSQVEVFDRFTSIELNHKLNGVGSYTLALEDLTDERKNNFELDGQIEILRAVSGVDLDWYNEFEGFHRKSSEQITRDKQEIFSSIGVGFNSLLERRTIAYREGTIKADKYDVAETVIKEYVEENCGVTATTDNGRIIDGTYPHFSIQSDFQTGVEWSGSRAFENLLDTLKAISDYAQLDFDVVRSGYPGFLFMTHNALKGTDRTVDGLDPATGKNAAGNYPVTLSVNLGNLEQGTYEDDRLSEANVCVVLGDGEKSTRNVLARSNALAASDSPWNSIEVSRPSQTAFIPGLSEDAAAELKTFSMQQTGDEILEEMQAKKDFTFTPLQQPATLYGLHYFLGDRVTVQFRDFIINKRIVGVQIRVQRDQETISLDVSSYTSGTQ</sequence>
<name>A0A0M0BZC1_9ARCH</name>
<evidence type="ECO:0000259" key="1">
    <source>
        <dbReference type="Pfam" id="PF14594"/>
    </source>
</evidence>
<dbReference type="EMBL" id="LFWU01000020">
    <property type="protein sequence ID" value="KON33819.1"/>
    <property type="molecule type" value="Genomic_DNA"/>
</dbReference>
<dbReference type="Pfam" id="PF14594">
    <property type="entry name" value="Sipho_Gp37"/>
    <property type="match status" value="1"/>
</dbReference>
<feature type="domain" description="Gp28/Gp37-like" evidence="1">
    <location>
        <begin position="21"/>
        <end position="388"/>
    </location>
</feature>